<dbReference type="EMBL" id="CP071869">
    <property type="protein sequence ID" value="QTE24488.1"/>
    <property type="molecule type" value="Genomic_DNA"/>
</dbReference>
<dbReference type="Pfam" id="PF09720">
    <property type="entry name" value="Unstab_antitox"/>
    <property type="match status" value="1"/>
</dbReference>
<dbReference type="AlphaFoldDB" id="A0A975CQY1"/>
<dbReference type="KEGG" id="pcea:J3359_09895"/>
<dbReference type="EMBL" id="CP071869">
    <property type="protein sequence ID" value="QTE24483.1"/>
    <property type="molecule type" value="Genomic_DNA"/>
</dbReference>
<proteinExistence type="predicted"/>
<dbReference type="KEGG" id="pcea:J3359_09975"/>
<gene>
    <name evidence="1" type="ORF">J3359_09895</name>
    <name evidence="2" type="ORF">J3359_09935</name>
    <name evidence="3" type="ORF">J3359_09975</name>
    <name evidence="4" type="ORF">J3359_10145</name>
</gene>
<sequence length="72" mass="8703">MDLQLRKYNFIQQLVDVEKESIMATLERVLKQEKEEHQEISTAHKKELDNRLKSYKENPDDVLDWSAVKENW</sequence>
<protein>
    <submittedName>
        <fullName evidence="3">Addiction module protein</fullName>
    </submittedName>
</protein>
<dbReference type="KEGG" id="pcea:J3359_10145"/>
<dbReference type="KEGG" id="pcea:J3359_09935"/>
<accession>A0A975CQY1</accession>
<dbReference type="EMBL" id="CP071869">
    <property type="protein sequence ID" value="QTE24484.1"/>
    <property type="molecule type" value="Genomic_DNA"/>
</dbReference>
<evidence type="ECO:0000313" key="3">
    <source>
        <dbReference type="EMBL" id="QTE24486.1"/>
    </source>
</evidence>
<dbReference type="EMBL" id="CP071869">
    <property type="protein sequence ID" value="QTE24486.1"/>
    <property type="molecule type" value="Genomic_DNA"/>
</dbReference>
<name>A0A975CQY1_9FLAO</name>
<evidence type="ECO:0000313" key="5">
    <source>
        <dbReference type="Proteomes" id="UP000663920"/>
    </source>
</evidence>
<evidence type="ECO:0000313" key="4">
    <source>
        <dbReference type="EMBL" id="QTE24488.1"/>
    </source>
</evidence>
<organism evidence="3 5">
    <name type="scientific">Polaribacter cellanae</name>
    <dbReference type="NCBI Taxonomy" id="2818493"/>
    <lineage>
        <taxon>Bacteria</taxon>
        <taxon>Pseudomonadati</taxon>
        <taxon>Bacteroidota</taxon>
        <taxon>Flavobacteriia</taxon>
        <taxon>Flavobacteriales</taxon>
        <taxon>Flavobacteriaceae</taxon>
    </lineage>
</organism>
<evidence type="ECO:0000313" key="1">
    <source>
        <dbReference type="EMBL" id="QTE24483.1"/>
    </source>
</evidence>
<dbReference type="InterPro" id="IPR013406">
    <property type="entry name" value="CHP02574_addiction_mod"/>
</dbReference>
<dbReference type="Proteomes" id="UP000663920">
    <property type="component" value="Chromosome"/>
</dbReference>
<evidence type="ECO:0000313" key="2">
    <source>
        <dbReference type="EMBL" id="QTE24484.1"/>
    </source>
</evidence>
<keyword evidence="5" id="KW-1185">Reference proteome</keyword>
<reference evidence="3 5" key="1">
    <citation type="submission" date="2021-03" db="EMBL/GenBank/DDBJ databases">
        <title>Complete genome of Polaribacter_sp.SM13.</title>
        <authorList>
            <person name="Jeong S.W."/>
            <person name="Bae J.W."/>
        </authorList>
    </citation>
    <scope>NUCLEOTIDE SEQUENCE [LARGE SCALE GENOMIC DNA]</scope>
    <source>
        <strain evidence="3 5">SM13</strain>
    </source>
</reference>